<dbReference type="Proteomes" id="UP000000689">
    <property type="component" value="Chromosome 4"/>
</dbReference>
<keyword evidence="7 11" id="KW-0863">Zinc-finger</keyword>
<dbReference type="InterPro" id="IPR044066">
    <property type="entry name" value="TRIAD_supradom"/>
</dbReference>
<dbReference type="GO" id="GO:0085020">
    <property type="term" value="P:protein K6-linked ubiquitination"/>
    <property type="evidence" value="ECO:0007669"/>
    <property type="project" value="EnsemblFungi"/>
</dbReference>
<dbReference type="Gene3D" id="3.30.40.10">
    <property type="entry name" value="Zinc/RING finger domain, C3HC4 (zinc finger)"/>
    <property type="match status" value="1"/>
</dbReference>
<sequence>MTYSNGIQEELQLLKDMYPELKVDEGSKKFITCELPFEMFFSTDLTVVYEESGLNFTKLAGDSIFLKIDIAKYPQLQGSIELKFHSKWMSEVDKAKILEYIYEEFDDMTRPSSPVYEPSTPILMLIFGFLIDEVSFKLFPNYERKCATKEEFEAFQEIYHIIQKDEMAHKNFDCCICVDVKKGDKMIQLPCGEHFLCLYCTKTYYTQMIEEGNIVNVRCPECTFEEVNLENVKSYSKLKETLLTPKIPFEFFDGILTPDICERYEKLFYEQAATKISKHSPLACTNCPSCKRPCIKDDLDDYMIQCSKCKFTFCFDCLHSWHGYNNRCGRKTTIPREILEECSNLGPSDEERRRELQAKYGKRILEAEVNEYVAEKLLDLAIAEKGSNLQRCPKCRTVIQRSEGCNKMKCTICGTTFCYICTQILDPDDPYEHFRELSSPCYGLLFQGMISEDD</sequence>
<dbReference type="HOGENOM" id="CLU_021364_2_2_1"/>
<dbReference type="Gene3D" id="1.20.120.1750">
    <property type="match status" value="1"/>
</dbReference>
<dbReference type="OrthoDB" id="1431934at2759"/>
<keyword evidence="9" id="KW-0862">Zinc</keyword>
<dbReference type="CDD" id="cd23783">
    <property type="entry name" value="RWD_ScITT1-like"/>
    <property type="match status" value="1"/>
</dbReference>
<dbReference type="EC" id="2.3.2.31" evidence="3"/>
<dbReference type="GO" id="GO:0160127">
    <property type="term" value="P:protein-RNA covalent cross-linking repair"/>
    <property type="evidence" value="ECO:0007669"/>
    <property type="project" value="EnsemblFungi"/>
</dbReference>
<dbReference type="OMA" id="SNLQRCP"/>
<comment type="similarity">
    <text evidence="10">Belongs to the RBR family. RNF14 subfamily.</text>
</comment>
<dbReference type="PANTHER" id="PTHR11685">
    <property type="entry name" value="RBR FAMILY RING FINGER AND IBR DOMAIN-CONTAINING"/>
    <property type="match status" value="1"/>
</dbReference>
<keyword evidence="8" id="KW-0833">Ubl conjugation pathway</keyword>
<dbReference type="PROSITE" id="PS50089">
    <property type="entry name" value="ZF_RING_2"/>
    <property type="match status" value="1"/>
</dbReference>
<feature type="domain" description="RING-type" evidence="13">
    <location>
        <begin position="170"/>
        <end position="445"/>
    </location>
</feature>
<dbReference type="InterPro" id="IPR002867">
    <property type="entry name" value="IBR_dom"/>
</dbReference>
<name>G0WA12_NAUDC</name>
<dbReference type="GeneID" id="11495280"/>
<dbReference type="EMBL" id="HE580270">
    <property type="protein sequence ID" value="CCD24623.1"/>
    <property type="molecule type" value="Genomic_DNA"/>
</dbReference>
<evidence type="ECO:0000256" key="6">
    <source>
        <dbReference type="ARBA" id="ARBA00022737"/>
    </source>
</evidence>
<dbReference type="KEGG" id="ndi:NDAI_0D03090"/>
<keyword evidence="15" id="KW-1185">Reference proteome</keyword>
<dbReference type="AlphaFoldDB" id="G0WA12"/>
<evidence type="ECO:0000256" key="7">
    <source>
        <dbReference type="ARBA" id="ARBA00022771"/>
    </source>
</evidence>
<dbReference type="RefSeq" id="XP_003669866.1">
    <property type="nucleotide sequence ID" value="XM_003669818.1"/>
</dbReference>
<evidence type="ECO:0000256" key="4">
    <source>
        <dbReference type="ARBA" id="ARBA00022679"/>
    </source>
</evidence>
<dbReference type="STRING" id="1071378.G0WA12"/>
<proteinExistence type="inferred from homology"/>
<evidence type="ECO:0000256" key="2">
    <source>
        <dbReference type="ARBA" id="ARBA00004906"/>
    </source>
</evidence>
<evidence type="ECO:0000313" key="15">
    <source>
        <dbReference type="Proteomes" id="UP000000689"/>
    </source>
</evidence>
<dbReference type="SMART" id="SM00647">
    <property type="entry name" value="IBR"/>
    <property type="match status" value="2"/>
</dbReference>
<evidence type="ECO:0000313" key="14">
    <source>
        <dbReference type="EMBL" id="CCD24623.1"/>
    </source>
</evidence>
<dbReference type="GO" id="GO:0061630">
    <property type="term" value="F:ubiquitin protein ligase activity"/>
    <property type="evidence" value="ECO:0007669"/>
    <property type="project" value="UniProtKB-EC"/>
</dbReference>
<dbReference type="GO" id="GO:0006449">
    <property type="term" value="P:regulation of translational termination"/>
    <property type="evidence" value="ECO:0007669"/>
    <property type="project" value="EnsemblFungi"/>
</dbReference>
<organism evidence="14 15">
    <name type="scientific">Naumovozyma dairenensis (strain ATCC 10597 / BCRC 20456 / CBS 421 / NBRC 0211 / NRRL Y-12639)</name>
    <name type="common">Saccharomyces dairenensis</name>
    <dbReference type="NCBI Taxonomy" id="1071378"/>
    <lineage>
        <taxon>Eukaryota</taxon>
        <taxon>Fungi</taxon>
        <taxon>Dikarya</taxon>
        <taxon>Ascomycota</taxon>
        <taxon>Saccharomycotina</taxon>
        <taxon>Saccharomycetes</taxon>
        <taxon>Saccharomycetales</taxon>
        <taxon>Saccharomycetaceae</taxon>
        <taxon>Naumovozyma</taxon>
    </lineage>
</organism>
<dbReference type="InterPro" id="IPR031127">
    <property type="entry name" value="E3_UB_ligase_RBR"/>
</dbReference>
<dbReference type="InterPro" id="IPR013083">
    <property type="entry name" value="Znf_RING/FYVE/PHD"/>
</dbReference>
<dbReference type="InterPro" id="IPR001841">
    <property type="entry name" value="Znf_RING"/>
</dbReference>
<evidence type="ECO:0000259" key="13">
    <source>
        <dbReference type="PROSITE" id="PS51873"/>
    </source>
</evidence>
<dbReference type="Pfam" id="PF26200">
    <property type="entry name" value="Rcat_RNF216"/>
    <property type="match status" value="1"/>
</dbReference>
<dbReference type="Pfam" id="PF01485">
    <property type="entry name" value="IBR"/>
    <property type="match status" value="1"/>
</dbReference>
<evidence type="ECO:0000259" key="12">
    <source>
        <dbReference type="PROSITE" id="PS50089"/>
    </source>
</evidence>
<dbReference type="SUPFAM" id="SSF57850">
    <property type="entry name" value="RING/U-box"/>
    <property type="match status" value="3"/>
</dbReference>
<protein>
    <recommendedName>
        <fullName evidence="3">RBR-type E3 ubiquitin transferase</fullName>
        <ecNumber evidence="3">2.3.2.31</ecNumber>
    </recommendedName>
</protein>
<evidence type="ECO:0000256" key="8">
    <source>
        <dbReference type="ARBA" id="ARBA00022786"/>
    </source>
</evidence>
<dbReference type="InterPro" id="IPR047548">
    <property type="entry name" value="Rcat_RBR_RNF14"/>
</dbReference>
<evidence type="ECO:0000256" key="9">
    <source>
        <dbReference type="ARBA" id="ARBA00022833"/>
    </source>
</evidence>
<feature type="domain" description="RING-type" evidence="12">
    <location>
        <begin position="174"/>
        <end position="223"/>
    </location>
</feature>
<comment type="catalytic activity">
    <reaction evidence="1">
        <text>[E2 ubiquitin-conjugating enzyme]-S-ubiquitinyl-L-cysteine + [acceptor protein]-L-lysine = [E2 ubiquitin-conjugating enzyme]-L-cysteine + [acceptor protein]-N(6)-ubiquitinyl-L-lysine.</text>
        <dbReference type="EC" id="2.3.2.31"/>
    </reaction>
</comment>
<dbReference type="eggNOG" id="KOG1814">
    <property type="taxonomic scope" value="Eukaryota"/>
</dbReference>
<reference evidence="14 15" key="1">
    <citation type="journal article" date="2011" name="Proc. Natl. Acad. Sci. U.S.A.">
        <title>Evolutionary erosion of yeast sex chromosomes by mating-type switching accidents.</title>
        <authorList>
            <person name="Gordon J.L."/>
            <person name="Armisen D."/>
            <person name="Proux-Wera E."/>
            <person name="Oheigeartaigh S.S."/>
            <person name="Byrne K.P."/>
            <person name="Wolfe K.H."/>
        </authorList>
    </citation>
    <scope>NUCLEOTIDE SEQUENCE [LARGE SCALE GENOMIC DNA]</scope>
    <source>
        <strain evidence="15">ATCC 10597 / BCRC 20456 / CBS 421 / NBRC 0211 / NRRL Y-12639</strain>
    </source>
</reference>
<keyword evidence="4" id="KW-0808">Transferase</keyword>
<dbReference type="SMART" id="SM00184">
    <property type="entry name" value="RING"/>
    <property type="match status" value="2"/>
</dbReference>
<accession>G0WA12</accession>
<evidence type="ECO:0000256" key="11">
    <source>
        <dbReference type="PROSITE-ProRule" id="PRU00175"/>
    </source>
</evidence>
<evidence type="ECO:0000256" key="1">
    <source>
        <dbReference type="ARBA" id="ARBA00001798"/>
    </source>
</evidence>
<dbReference type="PROSITE" id="PS51873">
    <property type="entry name" value="TRIAD"/>
    <property type="match status" value="1"/>
</dbReference>
<keyword evidence="5" id="KW-0479">Metal-binding</keyword>
<dbReference type="GO" id="GO:0008270">
    <property type="term" value="F:zinc ion binding"/>
    <property type="evidence" value="ECO:0007669"/>
    <property type="project" value="UniProtKB-KW"/>
</dbReference>
<keyword evidence="6" id="KW-0677">Repeat</keyword>
<evidence type="ECO:0000256" key="3">
    <source>
        <dbReference type="ARBA" id="ARBA00012251"/>
    </source>
</evidence>
<comment type="pathway">
    <text evidence="2">Protein modification; protein ubiquitination.</text>
</comment>
<gene>
    <name evidence="14" type="primary">NDAI0D03090</name>
    <name evidence="14" type="ordered locus">NDAI_0D03090</name>
</gene>
<dbReference type="CDD" id="cd20354">
    <property type="entry name" value="Rcat_RBR_RNF14"/>
    <property type="match status" value="1"/>
</dbReference>
<evidence type="ECO:0000256" key="10">
    <source>
        <dbReference type="ARBA" id="ARBA00044508"/>
    </source>
</evidence>
<evidence type="ECO:0000256" key="5">
    <source>
        <dbReference type="ARBA" id="ARBA00022723"/>
    </source>
</evidence>